<keyword evidence="1" id="KW-0812">Transmembrane</keyword>
<evidence type="ECO:0000256" key="1">
    <source>
        <dbReference type="SAM" id="Phobius"/>
    </source>
</evidence>
<name>A0A3B0TBQ9_9ZZZZ</name>
<keyword evidence="1" id="KW-0472">Membrane</keyword>
<evidence type="ECO:0000259" key="2">
    <source>
        <dbReference type="Pfam" id="PF07331"/>
    </source>
</evidence>
<sequence>MARADFITAVVLILLGLGALVESAGMPRFETLNIEPYTVPGIVPGVLSFILILLGMLLLVRACAKGGWRLDPRRAVALFLSPDNKRLTIALVLTLGYAAGLVGRVPYWLATVIFVFFFTATYEWSGDDGAGPRARKLATAGVQAVLVAIAVTVVFQEIFLVRLP</sequence>
<accession>A0A3B0TBQ9</accession>
<dbReference type="InterPro" id="IPR009936">
    <property type="entry name" value="DUF1468"/>
</dbReference>
<proteinExistence type="predicted"/>
<gene>
    <name evidence="3" type="ORF">MNBD_ALPHA09-2373</name>
</gene>
<organism evidence="3">
    <name type="scientific">hydrothermal vent metagenome</name>
    <dbReference type="NCBI Taxonomy" id="652676"/>
    <lineage>
        <taxon>unclassified sequences</taxon>
        <taxon>metagenomes</taxon>
        <taxon>ecological metagenomes</taxon>
    </lineage>
</organism>
<dbReference type="Pfam" id="PF07331">
    <property type="entry name" value="TctB"/>
    <property type="match status" value="1"/>
</dbReference>
<feature type="transmembrane region" description="Helical" evidence="1">
    <location>
        <begin position="39"/>
        <end position="64"/>
    </location>
</feature>
<dbReference type="AlphaFoldDB" id="A0A3B0TBQ9"/>
<dbReference type="EMBL" id="UOEM01000037">
    <property type="protein sequence ID" value="VAW11942.1"/>
    <property type="molecule type" value="Genomic_DNA"/>
</dbReference>
<protein>
    <recommendedName>
        <fullName evidence="2">DUF1468 domain-containing protein</fullName>
    </recommendedName>
</protein>
<reference evidence="3" key="1">
    <citation type="submission" date="2018-06" db="EMBL/GenBank/DDBJ databases">
        <authorList>
            <person name="Zhirakovskaya E."/>
        </authorList>
    </citation>
    <scope>NUCLEOTIDE SEQUENCE</scope>
</reference>
<evidence type="ECO:0000313" key="3">
    <source>
        <dbReference type="EMBL" id="VAW11942.1"/>
    </source>
</evidence>
<feature type="transmembrane region" description="Helical" evidence="1">
    <location>
        <begin position="137"/>
        <end position="161"/>
    </location>
</feature>
<feature type="domain" description="DUF1468" evidence="2">
    <location>
        <begin position="7"/>
        <end position="164"/>
    </location>
</feature>
<keyword evidence="1" id="KW-1133">Transmembrane helix</keyword>
<feature type="transmembrane region" description="Helical" evidence="1">
    <location>
        <begin position="108"/>
        <end position="125"/>
    </location>
</feature>